<evidence type="ECO:0000313" key="6">
    <source>
        <dbReference type="EMBL" id="OKL42356.1"/>
    </source>
</evidence>
<evidence type="ECO:0000313" key="7">
    <source>
        <dbReference type="Proteomes" id="UP000185783"/>
    </source>
</evidence>
<reference evidence="6 7" key="1">
    <citation type="submission" date="2016-03" db="EMBL/GenBank/DDBJ databases">
        <title>Genome sequence of Nesiotobacter sp. nov., a moderately halophilic alphaproteobacterium isolated from the Yellow Sea, China.</title>
        <authorList>
            <person name="Zhang G."/>
            <person name="Zhang R."/>
        </authorList>
    </citation>
    <scope>NUCLEOTIDE SEQUENCE [LARGE SCALE GENOMIC DNA]</scope>
    <source>
        <strain evidence="6 7">WB1-6</strain>
    </source>
</reference>
<comment type="cofactor">
    <cofactor evidence="1">
        <name>FAD</name>
        <dbReference type="ChEBI" id="CHEBI:57692"/>
    </cofactor>
</comment>
<evidence type="ECO:0000256" key="3">
    <source>
        <dbReference type="ARBA" id="ARBA00022827"/>
    </source>
</evidence>
<proteinExistence type="predicted"/>
<feature type="domain" description="RsdA/BaiN/AoA(So)-like Rossmann fold-like" evidence="4">
    <location>
        <begin position="4"/>
        <end position="395"/>
    </location>
</feature>
<evidence type="ECO:0000256" key="1">
    <source>
        <dbReference type="ARBA" id="ARBA00001974"/>
    </source>
</evidence>
<evidence type="ECO:0000259" key="5">
    <source>
        <dbReference type="Pfam" id="PF22780"/>
    </source>
</evidence>
<dbReference type="STRING" id="197461.A3843_00425"/>
<dbReference type="PANTHER" id="PTHR42887">
    <property type="entry name" value="OS12G0638800 PROTEIN"/>
    <property type="match status" value="1"/>
</dbReference>
<dbReference type="Pfam" id="PF22780">
    <property type="entry name" value="HI0933_like_1st"/>
    <property type="match status" value="1"/>
</dbReference>
<evidence type="ECO:0000259" key="4">
    <source>
        <dbReference type="Pfam" id="PF03486"/>
    </source>
</evidence>
<keyword evidence="3" id="KW-0274">FAD</keyword>
<dbReference type="PANTHER" id="PTHR42887:SF1">
    <property type="entry name" value="BLR3961 PROTEIN"/>
    <property type="match status" value="1"/>
</dbReference>
<comment type="caution">
    <text evidence="6">The sequence shown here is derived from an EMBL/GenBank/DDBJ whole genome shotgun (WGS) entry which is preliminary data.</text>
</comment>
<sequence>MPKSVSVIGAGPGGLFAAEILSAIGYSVRVVDHMPSVARKFLLAGRGGLNLTHSEPLDAFLKRYHPQEPLLLESIRQFPPSALRHWCHELGEPTFVGSSGRVFPKSFKASPLLRAWLRRLDAQGVSFQLGWSCTGFSSSGHLQIASKEAPHENIVLESDAVLLALGGGSWARLGSTGAWVNWMNQEGVSCAPLAPTNCGFEAPLSEDFVSRFAGAPLKKIGLTHETTRLVGEIMIDRSGLEGGGIYALARQLRQAIERDGNTTLWLDLKPDLSKEAIVNRLQRPRGKQSRSTYLRKVLKLSPLALALMREAGTVADEPTALAHQIKCLPLLLTAPRPIERAISSAGGLAFTEIDEHFMLRKKAGVFVCGEMLDWEAPTGGYLLQGVFASANAAARGIHHFLSNERT</sequence>
<dbReference type="InterPro" id="IPR004792">
    <property type="entry name" value="BaiN-like"/>
</dbReference>
<dbReference type="RefSeq" id="WP_028482133.1">
    <property type="nucleotide sequence ID" value="NZ_LVVZ01000049.1"/>
</dbReference>
<dbReference type="AlphaFoldDB" id="A0A1U7JC72"/>
<dbReference type="Pfam" id="PF03486">
    <property type="entry name" value="HI0933_like"/>
    <property type="match status" value="1"/>
</dbReference>
<dbReference type="EMBL" id="LVVZ01000049">
    <property type="protein sequence ID" value="OKL42356.1"/>
    <property type="molecule type" value="Genomic_DNA"/>
</dbReference>
<dbReference type="InterPro" id="IPR022460">
    <property type="entry name" value="Flavoprotein_PP4765"/>
</dbReference>
<dbReference type="Proteomes" id="UP000185783">
    <property type="component" value="Unassembled WGS sequence"/>
</dbReference>
<dbReference type="NCBIfam" id="TIGR00275">
    <property type="entry name" value="aminoacetone oxidase family FAD-binding enzyme"/>
    <property type="match status" value="1"/>
</dbReference>
<gene>
    <name evidence="6" type="ORF">A3843_00425</name>
</gene>
<name>A0A1U7JC72_9HYPH</name>
<dbReference type="Gene3D" id="3.50.50.60">
    <property type="entry name" value="FAD/NAD(P)-binding domain"/>
    <property type="match status" value="1"/>
</dbReference>
<dbReference type="InterPro" id="IPR055178">
    <property type="entry name" value="RsdA/BaiN/AoA(So)-like_dom"/>
</dbReference>
<accession>A0A1U7JC72</accession>
<keyword evidence="2" id="KW-0285">Flavoprotein</keyword>
<dbReference type="SUPFAM" id="SSF160996">
    <property type="entry name" value="HI0933 insert domain-like"/>
    <property type="match status" value="1"/>
</dbReference>
<dbReference type="InterPro" id="IPR057661">
    <property type="entry name" value="RsdA/BaiN/AoA(So)_Rossmann"/>
</dbReference>
<feature type="domain" description="RsdA/BaiN/AoA(So)-like insert" evidence="5">
    <location>
        <begin position="195"/>
        <end position="343"/>
    </location>
</feature>
<protein>
    <submittedName>
        <fullName evidence="6">NAD(FAD)-utilizing dehydrogenase</fullName>
    </submittedName>
</protein>
<dbReference type="NCBIfam" id="TIGR03862">
    <property type="entry name" value="flavo_PP4765"/>
    <property type="match status" value="1"/>
</dbReference>
<dbReference type="InterPro" id="IPR023166">
    <property type="entry name" value="BaiN-like_dom_sf"/>
</dbReference>
<evidence type="ECO:0000256" key="2">
    <source>
        <dbReference type="ARBA" id="ARBA00022630"/>
    </source>
</evidence>
<keyword evidence="7" id="KW-1185">Reference proteome</keyword>
<dbReference type="SUPFAM" id="SSF51905">
    <property type="entry name" value="FAD/NAD(P)-binding domain"/>
    <property type="match status" value="1"/>
</dbReference>
<organism evidence="6 7">
    <name type="scientific">Pseudovibrio exalbescens</name>
    <dbReference type="NCBI Taxonomy" id="197461"/>
    <lineage>
        <taxon>Bacteria</taxon>
        <taxon>Pseudomonadati</taxon>
        <taxon>Pseudomonadota</taxon>
        <taxon>Alphaproteobacteria</taxon>
        <taxon>Hyphomicrobiales</taxon>
        <taxon>Stappiaceae</taxon>
        <taxon>Pseudovibrio</taxon>
    </lineage>
</organism>
<dbReference type="Gene3D" id="2.40.30.10">
    <property type="entry name" value="Translation factors"/>
    <property type="match status" value="1"/>
</dbReference>
<dbReference type="PRINTS" id="PR00420">
    <property type="entry name" value="RNGMNOXGNASE"/>
</dbReference>
<dbReference type="InterPro" id="IPR036188">
    <property type="entry name" value="FAD/NAD-bd_sf"/>
</dbReference>
<dbReference type="Gene3D" id="1.10.8.260">
    <property type="entry name" value="HI0933 insert domain-like"/>
    <property type="match status" value="1"/>
</dbReference>